<keyword evidence="2" id="KW-1185">Reference proteome</keyword>
<organism evidence="1 2">
    <name type="scientific">Novosphingobium endophyticum</name>
    <dbReference type="NCBI Taxonomy" id="1955250"/>
    <lineage>
        <taxon>Bacteria</taxon>
        <taxon>Pseudomonadati</taxon>
        <taxon>Pseudomonadota</taxon>
        <taxon>Alphaproteobacteria</taxon>
        <taxon>Sphingomonadales</taxon>
        <taxon>Sphingomonadaceae</taxon>
        <taxon>Novosphingobium</taxon>
    </lineage>
</organism>
<protein>
    <submittedName>
        <fullName evidence="1">Uncharacterized protein</fullName>
    </submittedName>
</protein>
<accession>A0A916TVU7</accession>
<reference evidence="1" key="1">
    <citation type="journal article" date="2014" name="Int. J. Syst. Evol. Microbiol.">
        <title>Complete genome sequence of Corynebacterium casei LMG S-19264T (=DSM 44701T), isolated from a smear-ripened cheese.</title>
        <authorList>
            <consortium name="US DOE Joint Genome Institute (JGI-PGF)"/>
            <person name="Walter F."/>
            <person name="Albersmeier A."/>
            <person name="Kalinowski J."/>
            <person name="Ruckert C."/>
        </authorList>
    </citation>
    <scope>NUCLEOTIDE SEQUENCE</scope>
    <source>
        <strain evidence="1">CGMCC 1.15095</strain>
    </source>
</reference>
<dbReference type="EMBL" id="BMHK01000066">
    <property type="protein sequence ID" value="GGC16561.1"/>
    <property type="molecule type" value="Genomic_DNA"/>
</dbReference>
<name>A0A916TVU7_9SPHN</name>
<dbReference type="AlphaFoldDB" id="A0A916TVU7"/>
<dbReference type="Proteomes" id="UP000608154">
    <property type="component" value="Unassembled WGS sequence"/>
</dbReference>
<reference evidence="1" key="2">
    <citation type="submission" date="2020-09" db="EMBL/GenBank/DDBJ databases">
        <authorList>
            <person name="Sun Q."/>
            <person name="Zhou Y."/>
        </authorList>
    </citation>
    <scope>NUCLEOTIDE SEQUENCE</scope>
    <source>
        <strain evidence="1">CGMCC 1.15095</strain>
    </source>
</reference>
<evidence type="ECO:0000313" key="2">
    <source>
        <dbReference type="Proteomes" id="UP000608154"/>
    </source>
</evidence>
<comment type="caution">
    <text evidence="1">The sequence shown here is derived from an EMBL/GenBank/DDBJ whole genome shotgun (WGS) entry which is preliminary data.</text>
</comment>
<gene>
    <name evidence="1" type="ORF">GCM10011494_39300</name>
</gene>
<proteinExistence type="predicted"/>
<sequence length="145" mass="15805">MMRPAPAQCEPSPAALLEIDDFCRIDPAKAAEEAAEFKPQRNSLHAVFGNGLLQVAHERGPVELTLRLPVVDANAAAHVEMVDPQAPPIPPSVEAIEIGPDDPDMRLPVELVRKRVNVEAAQVQYGIFREEGNAIVQGCFVHSKR</sequence>
<evidence type="ECO:0000313" key="1">
    <source>
        <dbReference type="EMBL" id="GGC16561.1"/>
    </source>
</evidence>